<accession>A0A645C9C0</accession>
<dbReference type="GO" id="GO:0006516">
    <property type="term" value="P:glycoprotein catabolic process"/>
    <property type="evidence" value="ECO:0007669"/>
    <property type="project" value="TreeGrafter"/>
</dbReference>
<proteinExistence type="predicted"/>
<dbReference type="InterPro" id="IPR008928">
    <property type="entry name" value="6-hairpin_glycosidase_sf"/>
</dbReference>
<gene>
    <name evidence="3" type="ORF">SDC9_120525</name>
</gene>
<sequence length="398" mass="45463">MYENSEEKWMPTFPCVFGDAHCMNGNHAAVMFADALSKGIQFDVEKAFEGMKNTVLNETMIPWRRAPKTELDDFYHEHGWFPGLHPGEKEPVAIVSDFEQRNSVAVTQAASYDDWSIAQLAKSLGKEDDYTFFLNRAYNYRNLFNKETGFFHPKDKNGAFIEPFDYIFSGGIGARAYYDENNAWTYIWDVRHNISDLINLFGGNQPFIQKLDQLFVEDLKLPKWQYYAVHPDATGNVGQFVMGNEPSFHIPYLYNYAGQPWKTQKRIRMLLESWFRNDLMGIPGDEDGGGMTAFVVFSQLGFYPVTPGIPVYTIGSPVFTKSTINLDNGNKFTVEAKNTSWSNKYIQSATFNGEPRNHSWFTHDELIKGGTLVLEMGDRPNKEWGVDSPPPSAKDMQQ</sequence>
<dbReference type="NCBIfam" id="TIGR01180">
    <property type="entry name" value="aman2_put"/>
    <property type="match status" value="1"/>
</dbReference>
<dbReference type="InterPro" id="IPR050883">
    <property type="entry name" value="PNGase"/>
</dbReference>
<dbReference type="GO" id="GO:0000224">
    <property type="term" value="F:peptide-N4-(N-acetyl-beta-glucosaminyl)asparagine amidase activity"/>
    <property type="evidence" value="ECO:0007669"/>
    <property type="project" value="TreeGrafter"/>
</dbReference>
<reference evidence="3" key="1">
    <citation type="submission" date="2019-08" db="EMBL/GenBank/DDBJ databases">
        <authorList>
            <person name="Kucharzyk K."/>
            <person name="Murdoch R.W."/>
            <person name="Higgins S."/>
            <person name="Loffler F."/>
        </authorList>
    </citation>
    <scope>NUCLEOTIDE SEQUENCE</scope>
</reference>
<dbReference type="PANTHER" id="PTHR12143:SF43">
    <property type="entry name" value="PUTATIVE-RELATED"/>
    <property type="match status" value="1"/>
</dbReference>
<dbReference type="GO" id="GO:0005975">
    <property type="term" value="P:carbohydrate metabolic process"/>
    <property type="evidence" value="ECO:0007669"/>
    <property type="project" value="InterPro"/>
</dbReference>
<dbReference type="Gene3D" id="3.30.2080.10">
    <property type="entry name" value="GH92 mannosidase domain"/>
    <property type="match status" value="1"/>
</dbReference>
<evidence type="ECO:0000313" key="3">
    <source>
        <dbReference type="EMBL" id="MPM73543.1"/>
    </source>
</evidence>
<dbReference type="SUPFAM" id="SSF48208">
    <property type="entry name" value="Six-hairpin glycosidases"/>
    <property type="match status" value="1"/>
</dbReference>
<dbReference type="Gene3D" id="1.20.1050.60">
    <property type="entry name" value="alpha-1,2-mannosidase"/>
    <property type="match status" value="1"/>
</dbReference>
<comment type="caution">
    <text evidence="3">The sequence shown here is derived from an EMBL/GenBank/DDBJ whole genome shotgun (WGS) entry which is preliminary data.</text>
</comment>
<evidence type="ECO:0000259" key="2">
    <source>
        <dbReference type="Pfam" id="PF07971"/>
    </source>
</evidence>
<dbReference type="GO" id="GO:0005829">
    <property type="term" value="C:cytosol"/>
    <property type="evidence" value="ECO:0007669"/>
    <property type="project" value="TreeGrafter"/>
</dbReference>
<protein>
    <recommendedName>
        <fullName evidence="2">Glycosyl hydrolase family 92 domain-containing protein</fullName>
    </recommendedName>
</protein>
<dbReference type="PANTHER" id="PTHR12143">
    <property type="entry name" value="PEPTIDE N-GLYCANASE PNGASE -RELATED"/>
    <property type="match status" value="1"/>
</dbReference>
<dbReference type="Pfam" id="PF07971">
    <property type="entry name" value="Glyco_hydro_92"/>
    <property type="match status" value="1"/>
</dbReference>
<dbReference type="InterPro" id="IPR012939">
    <property type="entry name" value="Glyco_hydro_92"/>
</dbReference>
<evidence type="ECO:0000256" key="1">
    <source>
        <dbReference type="SAM" id="MobiDB-lite"/>
    </source>
</evidence>
<dbReference type="AlphaFoldDB" id="A0A645C9C0"/>
<name>A0A645C9C0_9ZZZZ</name>
<dbReference type="EMBL" id="VSSQ01025430">
    <property type="protein sequence ID" value="MPM73543.1"/>
    <property type="molecule type" value="Genomic_DNA"/>
</dbReference>
<feature type="domain" description="Glycosyl hydrolase family 92" evidence="2">
    <location>
        <begin position="6"/>
        <end position="378"/>
    </location>
</feature>
<organism evidence="3">
    <name type="scientific">bioreactor metagenome</name>
    <dbReference type="NCBI Taxonomy" id="1076179"/>
    <lineage>
        <taxon>unclassified sequences</taxon>
        <taxon>metagenomes</taxon>
        <taxon>ecological metagenomes</taxon>
    </lineage>
</organism>
<dbReference type="FunFam" id="3.30.2080.10:FF:000001">
    <property type="entry name" value="Alpha-1,2-mannosidase subfamily"/>
    <property type="match status" value="1"/>
</dbReference>
<feature type="region of interest" description="Disordered" evidence="1">
    <location>
        <begin position="378"/>
        <end position="398"/>
    </location>
</feature>
<dbReference type="InterPro" id="IPR005887">
    <property type="entry name" value="GH92_a_mannosidase_put"/>
</dbReference>